<dbReference type="AlphaFoldDB" id="A0A1G7VNV5"/>
<keyword evidence="1" id="KW-0472">Membrane</keyword>
<protein>
    <recommendedName>
        <fullName evidence="4">Magnesium citrate secondary transporter</fullName>
    </recommendedName>
</protein>
<feature type="transmembrane region" description="Helical" evidence="1">
    <location>
        <begin position="29"/>
        <end position="48"/>
    </location>
</feature>
<evidence type="ECO:0008006" key="4">
    <source>
        <dbReference type="Google" id="ProtNLM"/>
    </source>
</evidence>
<proteinExistence type="predicted"/>
<feature type="transmembrane region" description="Helical" evidence="1">
    <location>
        <begin position="68"/>
        <end position="86"/>
    </location>
</feature>
<feature type="transmembrane region" description="Helical" evidence="1">
    <location>
        <begin position="5"/>
        <end position="23"/>
    </location>
</feature>
<name>A0A1G7VNV5_9SPHI</name>
<dbReference type="EMBL" id="FNCH01000008">
    <property type="protein sequence ID" value="SDG61271.1"/>
    <property type="molecule type" value="Genomic_DNA"/>
</dbReference>
<dbReference type="Proteomes" id="UP000199643">
    <property type="component" value="Unassembled WGS sequence"/>
</dbReference>
<gene>
    <name evidence="2" type="ORF">SAMN05421827_108167</name>
</gene>
<keyword evidence="1" id="KW-0812">Transmembrane</keyword>
<sequence>MRENIWFFSLSAVGILVYVGNRLDYVFPTWIQFYLNDLLIVPITAILARRAMQKIFRLSFYRLQIWQIIFIVFFYAVLFEAIMPLINERYTADWLDVSMYIAGGVFYQKILEKNTGYRRIGSGSRY</sequence>
<evidence type="ECO:0000256" key="1">
    <source>
        <dbReference type="SAM" id="Phobius"/>
    </source>
</evidence>
<evidence type="ECO:0000313" key="3">
    <source>
        <dbReference type="Proteomes" id="UP000199643"/>
    </source>
</evidence>
<organism evidence="2 3">
    <name type="scientific">Pedobacter terrae</name>
    <dbReference type="NCBI Taxonomy" id="405671"/>
    <lineage>
        <taxon>Bacteria</taxon>
        <taxon>Pseudomonadati</taxon>
        <taxon>Bacteroidota</taxon>
        <taxon>Sphingobacteriia</taxon>
        <taxon>Sphingobacteriales</taxon>
        <taxon>Sphingobacteriaceae</taxon>
        <taxon>Pedobacter</taxon>
    </lineage>
</organism>
<accession>A0A1G7VNV5</accession>
<keyword evidence="3" id="KW-1185">Reference proteome</keyword>
<reference evidence="3" key="1">
    <citation type="submission" date="2016-10" db="EMBL/GenBank/DDBJ databases">
        <authorList>
            <person name="Varghese N."/>
            <person name="Submissions S."/>
        </authorList>
    </citation>
    <scope>NUCLEOTIDE SEQUENCE [LARGE SCALE GENOMIC DNA]</scope>
    <source>
        <strain evidence="3">DSM 17933</strain>
    </source>
</reference>
<dbReference type="STRING" id="405671.SAMN05421827_108167"/>
<evidence type="ECO:0000313" key="2">
    <source>
        <dbReference type="EMBL" id="SDG61271.1"/>
    </source>
</evidence>
<keyword evidence="1" id="KW-1133">Transmembrane helix</keyword>